<protein>
    <recommendedName>
        <fullName evidence="1">MaoC-like domain-containing protein</fullName>
    </recommendedName>
</protein>
<gene>
    <name evidence="2" type="ORF">LCGC14_1329420</name>
</gene>
<evidence type="ECO:0000259" key="1">
    <source>
        <dbReference type="Pfam" id="PF01575"/>
    </source>
</evidence>
<organism evidence="2">
    <name type="scientific">marine sediment metagenome</name>
    <dbReference type="NCBI Taxonomy" id="412755"/>
    <lineage>
        <taxon>unclassified sequences</taxon>
        <taxon>metagenomes</taxon>
        <taxon>ecological metagenomes</taxon>
    </lineage>
</organism>
<dbReference type="Pfam" id="PF01575">
    <property type="entry name" value="MaoC_dehydratas"/>
    <property type="match status" value="1"/>
</dbReference>
<dbReference type="InterPro" id="IPR029069">
    <property type="entry name" value="HotDog_dom_sf"/>
</dbReference>
<name>A0A0F9MXW6_9ZZZZ</name>
<sequence>MVNKIRAIEIKDFIGKKFFTRWSKVTQEEINKFADITKDHQFIHVNPERAKLSIYGKTVAHGFYVLSMLGFFTLQNGDTDSMQFYITDAKTIINYGFDKIRFISPVPAGSLIRDVSFISKVELVKRGMKFTSNHTIEIKGQEKPAVIADWINLLIL</sequence>
<proteinExistence type="predicted"/>
<feature type="domain" description="MaoC-like" evidence="1">
    <location>
        <begin position="14"/>
        <end position="125"/>
    </location>
</feature>
<dbReference type="PANTHER" id="PTHR42993">
    <property type="entry name" value="MAOC-LIKE DEHYDRATASE DOMAIN-CONTAINING PROTEIN"/>
    <property type="match status" value="1"/>
</dbReference>
<dbReference type="PANTHER" id="PTHR42993:SF1">
    <property type="entry name" value="MAOC-LIKE DEHYDRATASE DOMAIN-CONTAINING PROTEIN"/>
    <property type="match status" value="1"/>
</dbReference>
<accession>A0A0F9MXW6</accession>
<reference evidence="2" key="1">
    <citation type="journal article" date="2015" name="Nature">
        <title>Complex archaea that bridge the gap between prokaryotes and eukaryotes.</title>
        <authorList>
            <person name="Spang A."/>
            <person name="Saw J.H."/>
            <person name="Jorgensen S.L."/>
            <person name="Zaremba-Niedzwiedzka K."/>
            <person name="Martijn J."/>
            <person name="Lind A.E."/>
            <person name="van Eijk R."/>
            <person name="Schleper C."/>
            <person name="Guy L."/>
            <person name="Ettema T.J."/>
        </authorList>
    </citation>
    <scope>NUCLEOTIDE SEQUENCE</scope>
</reference>
<dbReference type="SUPFAM" id="SSF54637">
    <property type="entry name" value="Thioesterase/thiol ester dehydrase-isomerase"/>
    <property type="match status" value="1"/>
</dbReference>
<dbReference type="Gene3D" id="3.10.129.10">
    <property type="entry name" value="Hotdog Thioesterase"/>
    <property type="match status" value="1"/>
</dbReference>
<comment type="caution">
    <text evidence="2">The sequence shown here is derived from an EMBL/GenBank/DDBJ whole genome shotgun (WGS) entry which is preliminary data.</text>
</comment>
<evidence type="ECO:0000313" key="2">
    <source>
        <dbReference type="EMBL" id="KKM81480.1"/>
    </source>
</evidence>
<dbReference type="EMBL" id="LAZR01008014">
    <property type="protein sequence ID" value="KKM81480.1"/>
    <property type="molecule type" value="Genomic_DNA"/>
</dbReference>
<dbReference type="InterPro" id="IPR039375">
    <property type="entry name" value="NodN-like"/>
</dbReference>
<dbReference type="AlphaFoldDB" id="A0A0F9MXW6"/>
<dbReference type="CDD" id="cd03450">
    <property type="entry name" value="NodN"/>
    <property type="match status" value="1"/>
</dbReference>
<dbReference type="InterPro" id="IPR002539">
    <property type="entry name" value="MaoC-like_dom"/>
</dbReference>